<evidence type="ECO:0000313" key="1">
    <source>
        <dbReference type="EMBL" id="KAJ3528635.1"/>
    </source>
</evidence>
<accession>A0ACC1RZ20</accession>
<organism evidence="1 2">
    <name type="scientific">Phlebia brevispora</name>
    <dbReference type="NCBI Taxonomy" id="194682"/>
    <lineage>
        <taxon>Eukaryota</taxon>
        <taxon>Fungi</taxon>
        <taxon>Dikarya</taxon>
        <taxon>Basidiomycota</taxon>
        <taxon>Agaricomycotina</taxon>
        <taxon>Agaricomycetes</taxon>
        <taxon>Polyporales</taxon>
        <taxon>Meruliaceae</taxon>
        <taxon>Phlebia</taxon>
    </lineage>
</organism>
<name>A0ACC1RZ20_9APHY</name>
<dbReference type="Proteomes" id="UP001148662">
    <property type="component" value="Unassembled WGS sequence"/>
</dbReference>
<reference evidence="1" key="1">
    <citation type="submission" date="2022-07" db="EMBL/GenBank/DDBJ databases">
        <title>Genome Sequence of Phlebia brevispora.</title>
        <authorList>
            <person name="Buettner E."/>
        </authorList>
    </citation>
    <scope>NUCLEOTIDE SEQUENCE</scope>
    <source>
        <strain evidence="1">MPL23</strain>
    </source>
</reference>
<evidence type="ECO:0000313" key="2">
    <source>
        <dbReference type="Proteomes" id="UP001148662"/>
    </source>
</evidence>
<keyword evidence="2" id="KW-1185">Reference proteome</keyword>
<comment type="caution">
    <text evidence="1">The sequence shown here is derived from an EMBL/GenBank/DDBJ whole genome shotgun (WGS) entry which is preliminary data.</text>
</comment>
<sequence>MRSLKLSSCHAKCINTRYADGDLSKGESVCIDRCVAKFFEVNKKVGEKLQAMGANAAGGSVTKCIRLPMRDTAAGLGRTSYWWKNVFIRSTNPTHVHLATFNANANML</sequence>
<gene>
    <name evidence="1" type="ORF">NM688_g7971</name>
</gene>
<dbReference type="EMBL" id="JANHOG010002005">
    <property type="protein sequence ID" value="KAJ3528635.1"/>
    <property type="molecule type" value="Genomic_DNA"/>
</dbReference>
<proteinExistence type="predicted"/>
<protein>
    <submittedName>
        <fullName evidence="1">Uncharacterized protein</fullName>
    </submittedName>
</protein>